<dbReference type="GO" id="GO:0008234">
    <property type="term" value="F:cysteine-type peptidase activity"/>
    <property type="evidence" value="ECO:0007669"/>
    <property type="project" value="InterPro"/>
</dbReference>
<evidence type="ECO:0000259" key="2">
    <source>
        <dbReference type="Pfam" id="PF01364"/>
    </source>
</evidence>
<dbReference type="InterPro" id="IPR029030">
    <property type="entry name" value="Caspase-like_dom_sf"/>
</dbReference>
<comment type="caution">
    <text evidence="3">The sequence shown here is derived from an EMBL/GenBank/DDBJ whole genome shotgun (WGS) entry which is preliminary data.</text>
</comment>
<keyword evidence="1" id="KW-0732">Signal</keyword>
<dbReference type="GO" id="GO:0006508">
    <property type="term" value="P:proteolysis"/>
    <property type="evidence" value="ECO:0007669"/>
    <property type="project" value="InterPro"/>
</dbReference>
<dbReference type="RefSeq" id="WP_114302588.1">
    <property type="nucleotide sequence ID" value="NZ_QPIE01000001.1"/>
</dbReference>
<name>A0A368N420_9FLAO</name>
<dbReference type="EMBL" id="QPIE01000001">
    <property type="protein sequence ID" value="RCU44813.1"/>
    <property type="molecule type" value="Genomic_DNA"/>
</dbReference>
<dbReference type="InterPro" id="IPR029031">
    <property type="entry name" value="Gingipain_N_sf"/>
</dbReference>
<feature type="domain" description="Gingipain" evidence="2">
    <location>
        <begin position="538"/>
        <end position="914"/>
    </location>
</feature>
<dbReference type="SUPFAM" id="SSF52129">
    <property type="entry name" value="Caspase-like"/>
    <property type="match status" value="1"/>
</dbReference>
<dbReference type="Gene3D" id="3.40.50.1460">
    <property type="match status" value="1"/>
</dbReference>
<dbReference type="Pfam" id="PF01364">
    <property type="entry name" value="Peptidase_C25"/>
    <property type="match status" value="1"/>
</dbReference>
<gene>
    <name evidence="3" type="ORF">DQ356_00935</name>
</gene>
<keyword evidence="4" id="KW-1185">Reference proteome</keyword>
<evidence type="ECO:0000256" key="1">
    <source>
        <dbReference type="ARBA" id="ARBA00022729"/>
    </source>
</evidence>
<reference evidence="3 4" key="1">
    <citation type="submission" date="2018-07" db="EMBL/GenBank/DDBJ databases">
        <title>Chryseobacterium lacus sp. nov., isolated from lake water.</title>
        <authorList>
            <person name="Li C.-M."/>
        </authorList>
    </citation>
    <scope>NUCLEOTIDE SEQUENCE [LARGE SCALE GENOMIC DNA]</scope>
    <source>
        <strain evidence="3 4">YLOS41</strain>
    </source>
</reference>
<dbReference type="CDD" id="cd02258">
    <property type="entry name" value="Peptidase_C25_N"/>
    <property type="match status" value="1"/>
</dbReference>
<evidence type="ECO:0000313" key="3">
    <source>
        <dbReference type="EMBL" id="RCU44813.1"/>
    </source>
</evidence>
<accession>A0A368N420</accession>
<sequence length="1293" mass="144680">MRRYLFILFLFQSIALLFSQKITIQWEGAKINDFGHVKINLPSFRNNGFSFDQNNIFIHTKQNIREKDIKITNLQWENVAERELYDLDRNNLPEFETTDVSYVNGENGRTALVSVGLFKKIDGKILRLSSFEMTETEKGGSMLQKIGSTDNPLASGNFYKIKVDKSGIFKITKDFLQSIGINAGSVNPKNLRIYGNGGLILPEHNQNKRYSALQENAIQVTGEDDGVWNDGDYALFYAQGPDGYNLYNTTNGNGFKRTDTRTDRSNNVKNIYEDFSYYFITFDKGPGKRVTTMDAALPANLITRYDEYQVINEEKRNLLKLGKVWVDDQPFTNSKSVSINTLSAPLPGEQVLYRTQVIGYKAQGNSLAFNINNQNPATQTISTTANTPDFVPMRFTGTLNNAQGTTFTFNYEPNISVNPNGTFYFDYLEIQYKENLAFNGSQMNFRDFSLVSGSGQTYGFSVSNASAVEQIWDVTDITNANRRVNKASGSSIFNFGYITNNPDFNNEFVAFRADAAYQPTFVGKVENQNLQALQNVDYLILTRPEMMMQAQRLANYHQTKNNFNTQIVDIHKIYNEYSSGGQDLTAIRDFVTHLNTPAGSLKYVFILGDATYDFKHKTPNSYNIVPSYQSEESGNYVTSFVTDDYFVMTSPQTTTNLGFVIPDLPIGRIPAANPQEAKTMIDKTLAYYNSLPGQSSPFGIWRMKLDFVVDDDKDGGTPFHTIMNTALEEVFEGTTDKPEYNVRKLYMDAFPAESTAAGQRYPQVNQAIANDIGNSLYLFYFGHGGINGWSQERVLTTNEVQGLNNFSSVYSRFPFVSTITCEFTLWDDHDTYSVGEQFIKHKSGGAATMITSSRAVNVGYGETFSGAFTKSIFTLNAAEDFETLGNAHLTAKKNYGGSSDHLKVNYLGDPAMKLSRPKKLLFIDNIESPVPGQIRALDFVKITGHINHPNGTVNTGFNGKVIVNIFDKRVNKSTLNNDGNLTPILHYTEEGSPIVKASGTAVNGQFTVEFYVPNDINYTVGTGRIIAYADNNVEDVFQNQPYQIGDINPNGINDNEPPRVKLYMNNTNFADGGITDQNPMLLACVTDDTGINSTGAGIGHDIITYLDGQIINTTVLNDFYNPGDGNGCLNPTLAEYQKGSVTYPFRNLAPGEHTLTFRVWDINNNSTTETLRFIVKDEASQNLVINRPLNWPNPFTDKTYIHFEHNCDDILDVNVQIFTITGKLVKTISQTVMAEPFLQGFRTPRHSIGWDGKDDFGDAVGKGTYIFKIFARSQNQEKCKGGATAIEKMVLLR</sequence>
<dbReference type="Gene3D" id="2.60.40.4070">
    <property type="match status" value="1"/>
</dbReference>
<dbReference type="NCBIfam" id="NF033707">
    <property type="entry name" value="T9SS_sortase"/>
    <property type="match status" value="1"/>
</dbReference>
<dbReference type="OrthoDB" id="9809780at2"/>
<protein>
    <recommendedName>
        <fullName evidence="2">Gingipain domain-containing protein</fullName>
    </recommendedName>
</protein>
<evidence type="ECO:0000313" key="4">
    <source>
        <dbReference type="Proteomes" id="UP000252172"/>
    </source>
</evidence>
<dbReference type="Proteomes" id="UP000252172">
    <property type="component" value="Unassembled WGS sequence"/>
</dbReference>
<dbReference type="InterPro" id="IPR001769">
    <property type="entry name" value="Gingipain"/>
</dbReference>
<organism evidence="3 4">
    <name type="scientific">Chryseobacterium lacus</name>
    <dbReference type="NCBI Taxonomy" id="2058346"/>
    <lineage>
        <taxon>Bacteria</taxon>
        <taxon>Pseudomonadati</taxon>
        <taxon>Bacteroidota</taxon>
        <taxon>Flavobacteriia</taxon>
        <taxon>Flavobacteriales</taxon>
        <taxon>Weeksellaceae</taxon>
        <taxon>Chryseobacterium group</taxon>
        <taxon>Chryseobacterium</taxon>
    </lineage>
</organism>
<dbReference type="Gene3D" id="3.40.50.10390">
    <property type="entry name" value="Gingipain r, domain 1"/>
    <property type="match status" value="1"/>
</dbReference>
<proteinExistence type="predicted"/>